<dbReference type="PROSITE" id="PS00860">
    <property type="entry name" value="GTP_CYCLOHYDROL_1_2"/>
    <property type="match status" value="1"/>
</dbReference>
<dbReference type="UniPathway" id="UPA00848">
    <property type="reaction ID" value="UER00151"/>
</dbReference>
<keyword evidence="6" id="KW-0479">Metal-binding</keyword>
<gene>
    <name evidence="6" type="primary">folE</name>
    <name evidence="8" type="ORF">SAMN05444274_104175</name>
</gene>
<keyword evidence="6" id="KW-0547">Nucleotide-binding</keyword>
<name>A0A1M5A3R5_9BACT</name>
<dbReference type="GO" id="GO:0005525">
    <property type="term" value="F:GTP binding"/>
    <property type="evidence" value="ECO:0007669"/>
    <property type="project" value="UniProtKB-KW"/>
</dbReference>
<dbReference type="AlphaFoldDB" id="A0A1M5A3R5"/>
<dbReference type="Proteomes" id="UP000184164">
    <property type="component" value="Unassembled WGS sequence"/>
</dbReference>
<dbReference type="NCBIfam" id="NF006826">
    <property type="entry name" value="PRK09347.1-3"/>
    <property type="match status" value="1"/>
</dbReference>
<dbReference type="Gene3D" id="3.30.1130.10">
    <property type="match status" value="1"/>
</dbReference>
<dbReference type="PANTHER" id="PTHR11109">
    <property type="entry name" value="GTP CYCLOHYDROLASE I"/>
    <property type="match status" value="1"/>
</dbReference>
<evidence type="ECO:0000259" key="7">
    <source>
        <dbReference type="Pfam" id="PF01227"/>
    </source>
</evidence>
<evidence type="ECO:0000256" key="6">
    <source>
        <dbReference type="HAMAP-Rule" id="MF_00223"/>
    </source>
</evidence>
<evidence type="ECO:0000313" key="8">
    <source>
        <dbReference type="EMBL" id="SHF24969.1"/>
    </source>
</evidence>
<feature type="binding site" evidence="6">
    <location>
        <position position="188"/>
    </location>
    <ligand>
        <name>Zn(2+)</name>
        <dbReference type="ChEBI" id="CHEBI:29105"/>
    </ligand>
</feature>
<dbReference type="InterPro" id="IPR043133">
    <property type="entry name" value="GTP-CH-I_C/QueF"/>
</dbReference>
<keyword evidence="6" id="KW-0862">Zinc</keyword>
<dbReference type="Pfam" id="PF01227">
    <property type="entry name" value="GTP_cyclohydroI"/>
    <property type="match status" value="1"/>
</dbReference>
<dbReference type="STRING" id="1484053.SAMN05444274_104175"/>
<dbReference type="SUPFAM" id="SSF55620">
    <property type="entry name" value="Tetrahydrobiopterin biosynthesis enzymes-like"/>
    <property type="match status" value="1"/>
</dbReference>
<dbReference type="GO" id="GO:0003934">
    <property type="term" value="F:GTP cyclohydrolase I activity"/>
    <property type="evidence" value="ECO:0007669"/>
    <property type="project" value="UniProtKB-UniRule"/>
</dbReference>
<dbReference type="GO" id="GO:0006730">
    <property type="term" value="P:one-carbon metabolic process"/>
    <property type="evidence" value="ECO:0007669"/>
    <property type="project" value="UniProtKB-UniRule"/>
</dbReference>
<evidence type="ECO:0000256" key="4">
    <source>
        <dbReference type="ARBA" id="ARBA00022563"/>
    </source>
</evidence>
<comment type="pathway">
    <text evidence="2 6">Cofactor biosynthesis; 7,8-dihydroneopterin triphosphate biosynthesis; 7,8-dihydroneopterin triphosphate from GTP: step 1/1.</text>
</comment>
<dbReference type="InterPro" id="IPR043134">
    <property type="entry name" value="GTP-CH-I_N"/>
</dbReference>
<dbReference type="PANTHER" id="PTHR11109:SF7">
    <property type="entry name" value="GTP CYCLOHYDROLASE 1"/>
    <property type="match status" value="1"/>
</dbReference>
<feature type="binding site" evidence="6">
    <location>
        <position position="120"/>
    </location>
    <ligand>
        <name>Zn(2+)</name>
        <dbReference type="ChEBI" id="CHEBI:29105"/>
    </ligand>
</feature>
<comment type="subunit">
    <text evidence="6">Homopolymer.</text>
</comment>
<dbReference type="InterPro" id="IPR020602">
    <property type="entry name" value="GTP_CycHdrlase_I_dom"/>
</dbReference>
<dbReference type="NCBIfam" id="TIGR00063">
    <property type="entry name" value="folE"/>
    <property type="match status" value="1"/>
</dbReference>
<evidence type="ECO:0000256" key="1">
    <source>
        <dbReference type="ARBA" id="ARBA00001052"/>
    </source>
</evidence>
<evidence type="ECO:0000256" key="3">
    <source>
        <dbReference type="ARBA" id="ARBA00008085"/>
    </source>
</evidence>
<feature type="domain" description="GTP cyclohydrolase I" evidence="7">
    <location>
        <begin position="49"/>
        <end position="223"/>
    </location>
</feature>
<keyword evidence="6" id="KW-0342">GTP-binding</keyword>
<reference evidence="8 9" key="1">
    <citation type="submission" date="2016-11" db="EMBL/GenBank/DDBJ databases">
        <authorList>
            <person name="Jaros S."/>
            <person name="Januszkiewicz K."/>
            <person name="Wedrychowicz H."/>
        </authorList>
    </citation>
    <scope>NUCLEOTIDE SEQUENCE [LARGE SCALE GENOMIC DNA]</scope>
    <source>
        <strain evidence="8 9">DSM 26910</strain>
    </source>
</reference>
<dbReference type="EC" id="3.5.4.16" evidence="6"/>
<dbReference type="GO" id="GO:0005737">
    <property type="term" value="C:cytoplasm"/>
    <property type="evidence" value="ECO:0007669"/>
    <property type="project" value="TreeGrafter"/>
</dbReference>
<feature type="binding site" evidence="6">
    <location>
        <position position="117"/>
    </location>
    <ligand>
        <name>Zn(2+)</name>
        <dbReference type="ChEBI" id="CHEBI:29105"/>
    </ligand>
</feature>
<evidence type="ECO:0000256" key="5">
    <source>
        <dbReference type="ARBA" id="ARBA00022801"/>
    </source>
</evidence>
<dbReference type="GO" id="GO:0046654">
    <property type="term" value="P:tetrahydrofolate biosynthetic process"/>
    <property type="evidence" value="ECO:0007669"/>
    <property type="project" value="UniProtKB-UniRule"/>
</dbReference>
<accession>A0A1M5A3R5</accession>
<evidence type="ECO:0000256" key="2">
    <source>
        <dbReference type="ARBA" id="ARBA00005080"/>
    </source>
</evidence>
<sequence length="228" mass="26219">MNLFSFLKKNQSLYEINEITKMCNSGINHSNVYERIEVFDEEVTEELSQNYKNILQVLGEDVSREGLNKTPERVAKAMQFLLQGYKTDPVEILRSAMFKEDYRQMVIVKDIEIYSMCEHHLLPFFGKAHVAYIPNGTITGLSKIARVVDVFARRLQVQERLTSQIKDCIQDTLKPLGVAVVIEAQHLCMQMRGIQKQHSITTTSDFTGAFQKDATRDEFIKLISTKFS</sequence>
<dbReference type="GO" id="GO:0006729">
    <property type="term" value="P:tetrahydrobiopterin biosynthetic process"/>
    <property type="evidence" value="ECO:0007669"/>
    <property type="project" value="TreeGrafter"/>
</dbReference>
<dbReference type="NCBIfam" id="NF006825">
    <property type="entry name" value="PRK09347.1-2"/>
    <property type="match status" value="1"/>
</dbReference>
<keyword evidence="9" id="KW-1185">Reference proteome</keyword>
<dbReference type="HAMAP" id="MF_00223">
    <property type="entry name" value="FolE"/>
    <property type="match status" value="1"/>
</dbReference>
<keyword evidence="4 6" id="KW-0554">One-carbon metabolism</keyword>
<proteinExistence type="inferred from homology"/>
<dbReference type="EMBL" id="FQUM01000004">
    <property type="protein sequence ID" value="SHF24969.1"/>
    <property type="molecule type" value="Genomic_DNA"/>
</dbReference>
<organism evidence="8 9">
    <name type="scientific">Mariniphaga anaerophila</name>
    <dbReference type="NCBI Taxonomy" id="1484053"/>
    <lineage>
        <taxon>Bacteria</taxon>
        <taxon>Pseudomonadati</taxon>
        <taxon>Bacteroidota</taxon>
        <taxon>Bacteroidia</taxon>
        <taxon>Marinilabiliales</taxon>
        <taxon>Prolixibacteraceae</taxon>
        <taxon>Mariniphaga</taxon>
    </lineage>
</organism>
<dbReference type="FunFam" id="3.30.1130.10:FF:000001">
    <property type="entry name" value="GTP cyclohydrolase 1"/>
    <property type="match status" value="1"/>
</dbReference>
<comment type="catalytic activity">
    <reaction evidence="1 6">
        <text>GTP + H2O = 7,8-dihydroneopterin 3'-triphosphate + formate + H(+)</text>
        <dbReference type="Rhea" id="RHEA:17473"/>
        <dbReference type="ChEBI" id="CHEBI:15377"/>
        <dbReference type="ChEBI" id="CHEBI:15378"/>
        <dbReference type="ChEBI" id="CHEBI:15740"/>
        <dbReference type="ChEBI" id="CHEBI:37565"/>
        <dbReference type="ChEBI" id="CHEBI:58462"/>
        <dbReference type="EC" id="3.5.4.16"/>
    </reaction>
</comment>
<dbReference type="InterPro" id="IPR018234">
    <property type="entry name" value="GTP_CycHdrlase_I_CS"/>
</dbReference>
<keyword evidence="5 6" id="KW-0378">Hydrolase</keyword>
<protein>
    <recommendedName>
        <fullName evidence="6">GTP cyclohydrolase 1</fullName>
        <ecNumber evidence="6">3.5.4.16</ecNumber>
    </recommendedName>
    <alternativeName>
        <fullName evidence="6">GTP cyclohydrolase I</fullName>
        <shortName evidence="6">GTP-CH-I</shortName>
    </alternativeName>
</protein>
<comment type="similarity">
    <text evidence="3 6">Belongs to the GTP cyclohydrolase I family.</text>
</comment>
<evidence type="ECO:0000313" key="9">
    <source>
        <dbReference type="Proteomes" id="UP000184164"/>
    </source>
</evidence>
<dbReference type="Gene3D" id="1.10.286.10">
    <property type="match status" value="1"/>
</dbReference>
<dbReference type="InterPro" id="IPR001474">
    <property type="entry name" value="GTP_CycHdrlase_I"/>
</dbReference>
<dbReference type="PROSITE" id="PS00859">
    <property type="entry name" value="GTP_CYCLOHYDROL_1_1"/>
    <property type="match status" value="1"/>
</dbReference>
<dbReference type="GO" id="GO:0008270">
    <property type="term" value="F:zinc ion binding"/>
    <property type="evidence" value="ECO:0007669"/>
    <property type="project" value="UniProtKB-UniRule"/>
</dbReference>